<organism evidence="1">
    <name type="scientific">Anguilla anguilla</name>
    <name type="common">European freshwater eel</name>
    <name type="synonym">Muraena anguilla</name>
    <dbReference type="NCBI Taxonomy" id="7936"/>
    <lineage>
        <taxon>Eukaryota</taxon>
        <taxon>Metazoa</taxon>
        <taxon>Chordata</taxon>
        <taxon>Craniata</taxon>
        <taxon>Vertebrata</taxon>
        <taxon>Euteleostomi</taxon>
        <taxon>Actinopterygii</taxon>
        <taxon>Neopterygii</taxon>
        <taxon>Teleostei</taxon>
        <taxon>Anguilliformes</taxon>
        <taxon>Anguillidae</taxon>
        <taxon>Anguilla</taxon>
    </lineage>
</organism>
<protein>
    <submittedName>
        <fullName evidence="1">Uncharacterized protein</fullName>
    </submittedName>
</protein>
<name>A0A0E9Q071_ANGAN</name>
<dbReference type="AlphaFoldDB" id="A0A0E9Q071"/>
<evidence type="ECO:0000313" key="1">
    <source>
        <dbReference type="EMBL" id="JAH09907.1"/>
    </source>
</evidence>
<accession>A0A0E9Q071</accession>
<proteinExistence type="predicted"/>
<reference evidence="1" key="1">
    <citation type="submission" date="2014-11" db="EMBL/GenBank/DDBJ databases">
        <authorList>
            <person name="Amaro Gonzalez C."/>
        </authorList>
    </citation>
    <scope>NUCLEOTIDE SEQUENCE</scope>
</reference>
<sequence>MNLRPQYTDDCHYYGDSVRFEPRSL</sequence>
<reference evidence="1" key="2">
    <citation type="journal article" date="2015" name="Fish Shellfish Immunol.">
        <title>Early steps in the European eel (Anguilla anguilla)-Vibrio vulnificus interaction in the gills: Role of the RtxA13 toxin.</title>
        <authorList>
            <person name="Callol A."/>
            <person name="Pajuelo D."/>
            <person name="Ebbesson L."/>
            <person name="Teles M."/>
            <person name="MacKenzie S."/>
            <person name="Amaro C."/>
        </authorList>
    </citation>
    <scope>NUCLEOTIDE SEQUENCE</scope>
</reference>
<dbReference type="EMBL" id="GBXM01098670">
    <property type="protein sequence ID" value="JAH09907.1"/>
    <property type="molecule type" value="Transcribed_RNA"/>
</dbReference>